<dbReference type="GO" id="GO:0016616">
    <property type="term" value="F:oxidoreductase activity, acting on the CH-OH group of donors, NAD or NADP as acceptor"/>
    <property type="evidence" value="ECO:0007669"/>
    <property type="project" value="TreeGrafter"/>
</dbReference>
<keyword evidence="5" id="KW-1185">Reference proteome</keyword>
<evidence type="ECO:0000259" key="3">
    <source>
        <dbReference type="Pfam" id="PF08125"/>
    </source>
</evidence>
<dbReference type="InterPro" id="IPR000669">
    <property type="entry name" value="Mannitol_DH"/>
</dbReference>
<dbReference type="AlphaFoldDB" id="A0A2N5XQ59"/>
<dbReference type="Gene3D" id="1.10.1040.10">
    <property type="entry name" value="N-(1-d-carboxylethyl)-l-norvaline Dehydrogenase, domain 2"/>
    <property type="match status" value="1"/>
</dbReference>
<protein>
    <submittedName>
        <fullName evidence="4">Mannitol dehydrogenase</fullName>
    </submittedName>
</protein>
<dbReference type="Gene3D" id="3.40.50.720">
    <property type="entry name" value="NAD(P)-binding Rossmann-like Domain"/>
    <property type="match status" value="1"/>
</dbReference>
<dbReference type="PRINTS" id="PR00084">
    <property type="entry name" value="MTLDHDRGNASE"/>
</dbReference>
<gene>
    <name evidence="4" type="ORF">C0081_14070</name>
</gene>
<dbReference type="InterPro" id="IPR013131">
    <property type="entry name" value="Mannitol_DH_N"/>
</dbReference>
<proteinExistence type="predicted"/>
<keyword evidence="1" id="KW-0560">Oxidoreductase</keyword>
<evidence type="ECO:0000313" key="5">
    <source>
        <dbReference type="Proteomes" id="UP000234881"/>
    </source>
</evidence>
<dbReference type="InterPro" id="IPR050988">
    <property type="entry name" value="Mannitol_DH/Oxidoreductase"/>
</dbReference>
<feature type="domain" description="Mannitol dehydrogenase N-terminal" evidence="2">
    <location>
        <begin position="30"/>
        <end position="277"/>
    </location>
</feature>
<comment type="caution">
    <text evidence="4">The sequence shown here is derived from an EMBL/GenBank/DDBJ whole genome shotgun (WGS) entry which is preliminary data.</text>
</comment>
<dbReference type="SUPFAM" id="SSF51735">
    <property type="entry name" value="NAD(P)-binding Rossmann-fold domains"/>
    <property type="match status" value="1"/>
</dbReference>
<dbReference type="OrthoDB" id="271711at2"/>
<dbReference type="PANTHER" id="PTHR43362:SF1">
    <property type="entry name" value="MANNITOL DEHYDROGENASE 2-RELATED"/>
    <property type="match status" value="1"/>
</dbReference>
<evidence type="ECO:0000313" key="4">
    <source>
        <dbReference type="EMBL" id="PLW76558.1"/>
    </source>
</evidence>
<evidence type="ECO:0000256" key="1">
    <source>
        <dbReference type="ARBA" id="ARBA00023002"/>
    </source>
</evidence>
<dbReference type="PANTHER" id="PTHR43362">
    <property type="entry name" value="MANNITOL DEHYDROGENASE DSF1-RELATED"/>
    <property type="match status" value="1"/>
</dbReference>
<sequence length="497" mass="54636">MSVALSSKTINTFGGLTSFPRYDRSKISPGILHIGVGNFHRAHMSVYMDSLFNMGLGQDWGIVGAGIQPGDEKMRSNLEKQDWLTTIVELDPSGLSARVTGAMVDFLPVDIEAILVGLTDPRIRIVSMTITEGGYFIDAATGGLDIEHPDIRKDASHPDEPQTLFGMIIRALRVRRERSIPPFTVVSCDNLPGNGHVARQTVVGLARLSDAEFADWIEAEVAFPNCMVDCITPATTARERSIVREQFGIEDTAPVVCEPFHQWVIEDTFPNGRPPLEEVGVEFVSDVTVYELMKLRILNAGHASTCYAAALLGYHFVHDALADEDIREWVRALQIRESIPTLGSIEGVDYSQYLAKVVERFSNPEIGDTIPRNIADGSDRQPKFILPTLRDALDQSGSIDGLALEIALWCRYCTGVMENGDKVIIQDPIADTLTAQAEEAKTHPKAFIEIGTVFGDLVDSQKFVSAFGNWYSKLLENGVRQTLKDYVAMGSSAELSS</sequence>
<dbReference type="RefSeq" id="WP_101534480.1">
    <property type="nucleotide sequence ID" value="NZ_PKUQ01000027.1"/>
</dbReference>
<dbReference type="InterPro" id="IPR008927">
    <property type="entry name" value="6-PGluconate_DH-like_C_sf"/>
</dbReference>
<name>A0A2N5XQ59_9HYPH</name>
<dbReference type="Proteomes" id="UP000234881">
    <property type="component" value="Unassembled WGS sequence"/>
</dbReference>
<accession>A0A2N5XQ59</accession>
<feature type="domain" description="Mannitol dehydrogenase C-terminal" evidence="3">
    <location>
        <begin position="286"/>
        <end position="474"/>
    </location>
</feature>
<organism evidence="4 5">
    <name type="scientific">Cohaesibacter celericrescens</name>
    <dbReference type="NCBI Taxonomy" id="2067669"/>
    <lineage>
        <taxon>Bacteria</taxon>
        <taxon>Pseudomonadati</taxon>
        <taxon>Pseudomonadota</taxon>
        <taxon>Alphaproteobacteria</taxon>
        <taxon>Hyphomicrobiales</taxon>
        <taxon>Cohaesibacteraceae</taxon>
    </lineage>
</organism>
<dbReference type="Pfam" id="PF08125">
    <property type="entry name" value="Mannitol_dh_C"/>
    <property type="match status" value="1"/>
</dbReference>
<evidence type="ECO:0000259" key="2">
    <source>
        <dbReference type="Pfam" id="PF01232"/>
    </source>
</evidence>
<dbReference type="EMBL" id="PKUQ01000027">
    <property type="protein sequence ID" value="PLW76558.1"/>
    <property type="molecule type" value="Genomic_DNA"/>
</dbReference>
<dbReference type="InterPro" id="IPR013118">
    <property type="entry name" value="Mannitol_DH_C"/>
</dbReference>
<dbReference type="InterPro" id="IPR013328">
    <property type="entry name" value="6PGD_dom2"/>
</dbReference>
<reference evidence="4 5" key="1">
    <citation type="submission" date="2018-01" db="EMBL/GenBank/DDBJ databases">
        <title>The draft genome sequence of Cohaesibacter sp. H1304.</title>
        <authorList>
            <person name="Wang N.-N."/>
            <person name="Du Z.-J."/>
        </authorList>
    </citation>
    <scope>NUCLEOTIDE SEQUENCE [LARGE SCALE GENOMIC DNA]</scope>
    <source>
        <strain evidence="4 5">H1304</strain>
    </source>
</reference>
<dbReference type="SUPFAM" id="SSF48179">
    <property type="entry name" value="6-phosphogluconate dehydrogenase C-terminal domain-like"/>
    <property type="match status" value="1"/>
</dbReference>
<dbReference type="Pfam" id="PF01232">
    <property type="entry name" value="Mannitol_dh"/>
    <property type="match status" value="1"/>
</dbReference>
<dbReference type="InterPro" id="IPR036291">
    <property type="entry name" value="NAD(P)-bd_dom_sf"/>
</dbReference>